<dbReference type="Proteomes" id="UP000246722">
    <property type="component" value="Unassembled WGS sequence"/>
</dbReference>
<dbReference type="SUPFAM" id="SSF109854">
    <property type="entry name" value="DinB/YfiT-like putative metalloenzymes"/>
    <property type="match status" value="1"/>
</dbReference>
<proteinExistence type="predicted"/>
<accession>A0A317ZWB8</accession>
<dbReference type="GO" id="GO:0046872">
    <property type="term" value="F:metal ion binding"/>
    <property type="evidence" value="ECO:0007669"/>
    <property type="project" value="InterPro"/>
</dbReference>
<dbReference type="AlphaFoldDB" id="A0A317ZWB8"/>
<feature type="domain" description="Mycothiol-dependent maleylpyruvate isomerase metal-binding" evidence="1">
    <location>
        <begin position="52"/>
        <end position="184"/>
    </location>
</feature>
<evidence type="ECO:0000259" key="1">
    <source>
        <dbReference type="Pfam" id="PF11716"/>
    </source>
</evidence>
<organism evidence="2 3">
    <name type="scientific">Cryobacterium arcticum</name>
    <dbReference type="NCBI Taxonomy" id="670052"/>
    <lineage>
        <taxon>Bacteria</taxon>
        <taxon>Bacillati</taxon>
        <taxon>Actinomycetota</taxon>
        <taxon>Actinomycetes</taxon>
        <taxon>Micrococcales</taxon>
        <taxon>Microbacteriaceae</taxon>
        <taxon>Cryobacterium</taxon>
    </lineage>
</organism>
<dbReference type="InterPro" id="IPR034660">
    <property type="entry name" value="DinB/YfiT-like"/>
</dbReference>
<dbReference type="Pfam" id="PF11716">
    <property type="entry name" value="MDMPI_N"/>
    <property type="match status" value="1"/>
</dbReference>
<keyword evidence="3" id="KW-1185">Reference proteome</keyword>
<reference evidence="2 3" key="1">
    <citation type="submission" date="2018-05" db="EMBL/GenBank/DDBJ databases">
        <title>Genetic diversity of glacier-inhabiting Cryobacterium bacteria in China and description of Cryobacterium mengkeensis sp. nov. and Arthrobacter glacialis sp. nov.</title>
        <authorList>
            <person name="Liu Q."/>
            <person name="Xin Y.-H."/>
        </authorList>
    </citation>
    <scope>NUCLEOTIDE SEQUENCE [LARGE SCALE GENOMIC DNA]</scope>
    <source>
        <strain evidence="2 3">SK-1</strain>
    </source>
</reference>
<dbReference type="Gene3D" id="1.20.120.450">
    <property type="entry name" value="dinb family like domain"/>
    <property type="match status" value="1"/>
</dbReference>
<dbReference type="OrthoDB" id="3292744at2"/>
<evidence type="ECO:0000313" key="2">
    <source>
        <dbReference type="EMBL" id="PXA70825.1"/>
    </source>
</evidence>
<gene>
    <name evidence="2" type="ORF">CTB96_07110</name>
</gene>
<dbReference type="InterPro" id="IPR024344">
    <property type="entry name" value="MDMPI_metal-binding"/>
</dbReference>
<name>A0A317ZWB8_9MICO</name>
<evidence type="ECO:0000313" key="3">
    <source>
        <dbReference type="Proteomes" id="UP000246722"/>
    </source>
</evidence>
<sequence>MPCTRIAASRYSVGMSETPSDWSDTVFAFDAATRWFVAVTRGIAERAAGNPEVWAQPGLGEWTVRDLIGHTSRALSTIETYLDLAAEEDAAGVAGDIDVTSPAAYYERALAAGTPEIIAQRGRETAATLGAQPAAAVATLAARVLARVATLDGTEPAETPAGRIRIAEYLPSRTVELTVHTSDLLQSQGVPAAEQTLPEAAAAATLHVLADLAAQKGSAALLLRAATGRAPLPAGFTVI</sequence>
<comment type="caution">
    <text evidence="2">The sequence shown here is derived from an EMBL/GenBank/DDBJ whole genome shotgun (WGS) entry which is preliminary data.</text>
</comment>
<dbReference type="EMBL" id="QHLY01000007">
    <property type="protein sequence ID" value="PXA70825.1"/>
    <property type="molecule type" value="Genomic_DNA"/>
</dbReference>
<protein>
    <recommendedName>
        <fullName evidence="1">Mycothiol-dependent maleylpyruvate isomerase metal-binding domain-containing protein</fullName>
    </recommendedName>
</protein>